<dbReference type="STRING" id="1333998.M2A_2099"/>
<evidence type="ECO:0000259" key="2">
    <source>
        <dbReference type="SMART" id="SM00829"/>
    </source>
</evidence>
<dbReference type="Gene3D" id="3.90.180.10">
    <property type="entry name" value="Medium-chain alcohol dehydrogenases, catalytic domain"/>
    <property type="match status" value="1"/>
</dbReference>
<keyword evidence="1" id="KW-0560">Oxidoreductase</keyword>
<sequence length="340" mass="37033">MSKNVNRVWRLETRPEGTADENNLKLIEEPLAEPGEGELLLRVVYLSLDPTNRIWMSDMDQYMEPVQIGAPMRGLIAGQVVKSNTSRFSEGELVMGAGHWADYMITDGKGLSSLGKPGAVPLAEIFGMCAVVGPTAYFGLLDICDPKPGETVVVTAAAGGVGSVVGQIAKMKGARAVGIAGSNEKCKWIKDECGYDAAINYKSEDVGAMLDRYCPEGVDVLFENVGGWIMDEVLARMNNFSRMALCGLISQYNAKEPVPGPYNFQQILMHRIKVQGFIASDYAKDYPKAIGELSSWMREGKLKFRLDIDKGLENALTSLNKLYDGSNQGKLMIEVSEVAG</sequence>
<dbReference type="InterPro" id="IPR045010">
    <property type="entry name" value="MDR_fam"/>
</dbReference>
<keyword evidence="4" id="KW-1185">Reference proteome</keyword>
<proteinExistence type="predicted"/>
<dbReference type="Gene3D" id="3.40.50.720">
    <property type="entry name" value="NAD(P)-binding Rossmann-like Domain"/>
    <property type="match status" value="1"/>
</dbReference>
<gene>
    <name evidence="3" type="ORF">M2A_2099</name>
</gene>
<evidence type="ECO:0000313" key="3">
    <source>
        <dbReference type="EMBL" id="GAK45600.1"/>
    </source>
</evidence>
<evidence type="ECO:0000313" key="4">
    <source>
        <dbReference type="Proteomes" id="UP000028702"/>
    </source>
</evidence>
<dbReference type="InterPro" id="IPR020843">
    <property type="entry name" value="ER"/>
</dbReference>
<protein>
    <submittedName>
        <fullName evidence="3">Alcohol dehydrogenase zinc-binding domain protein</fullName>
    </submittedName>
</protein>
<dbReference type="EMBL" id="BBIO01000010">
    <property type="protein sequence ID" value="GAK45600.1"/>
    <property type="molecule type" value="Genomic_DNA"/>
</dbReference>
<dbReference type="InterPro" id="IPR013149">
    <property type="entry name" value="ADH-like_C"/>
</dbReference>
<dbReference type="InterPro" id="IPR036291">
    <property type="entry name" value="NAD(P)-bd_dom_sf"/>
</dbReference>
<organism evidence="3 4">
    <name type="scientific">Tepidicaulis marinus</name>
    <dbReference type="NCBI Taxonomy" id="1333998"/>
    <lineage>
        <taxon>Bacteria</taxon>
        <taxon>Pseudomonadati</taxon>
        <taxon>Pseudomonadota</taxon>
        <taxon>Alphaproteobacteria</taxon>
        <taxon>Hyphomicrobiales</taxon>
        <taxon>Parvibaculaceae</taxon>
        <taxon>Tepidicaulis</taxon>
    </lineage>
</organism>
<dbReference type="Pfam" id="PF16884">
    <property type="entry name" value="ADH_N_2"/>
    <property type="match status" value="1"/>
</dbReference>
<dbReference type="PANTHER" id="PTHR43205">
    <property type="entry name" value="PROSTAGLANDIN REDUCTASE"/>
    <property type="match status" value="1"/>
</dbReference>
<dbReference type="eggNOG" id="COG2130">
    <property type="taxonomic scope" value="Bacteria"/>
</dbReference>
<dbReference type="InterPro" id="IPR041694">
    <property type="entry name" value="ADH_N_2"/>
</dbReference>
<name>A0A081BC32_9HYPH</name>
<evidence type="ECO:0000256" key="1">
    <source>
        <dbReference type="ARBA" id="ARBA00023002"/>
    </source>
</evidence>
<reference evidence="3 4" key="1">
    <citation type="submission" date="2014-07" db="EMBL/GenBank/DDBJ databases">
        <title>Tepidicaulis marinum gen. nov., sp. nov., a novel marine bacterium denitrifying nitrate to nitrous oxide strictly under microaerobic conditions.</title>
        <authorList>
            <person name="Takeuchi M."/>
            <person name="Yamagishi T."/>
            <person name="Kamagata Y."/>
            <person name="Oshima K."/>
            <person name="Hattori M."/>
            <person name="Katayama T."/>
            <person name="Hanada S."/>
            <person name="Tamaki H."/>
            <person name="Marumo K."/>
            <person name="Maeda H."/>
            <person name="Nedachi M."/>
            <person name="Iwasaki W."/>
            <person name="Suwa Y."/>
            <person name="Sakata S."/>
        </authorList>
    </citation>
    <scope>NUCLEOTIDE SEQUENCE [LARGE SCALE GENOMIC DNA]</scope>
    <source>
        <strain evidence="3 4">MA2</strain>
    </source>
</reference>
<accession>A0A081BC32</accession>
<dbReference type="RefSeq" id="WP_045447043.1">
    <property type="nucleotide sequence ID" value="NZ_BBIO01000010.1"/>
</dbReference>
<dbReference type="Pfam" id="PF00107">
    <property type="entry name" value="ADH_zinc_N"/>
    <property type="match status" value="1"/>
</dbReference>
<dbReference type="SMART" id="SM00829">
    <property type="entry name" value="PKS_ER"/>
    <property type="match status" value="1"/>
</dbReference>
<dbReference type="SUPFAM" id="SSF51735">
    <property type="entry name" value="NAD(P)-binding Rossmann-fold domains"/>
    <property type="match status" value="1"/>
</dbReference>
<dbReference type="Proteomes" id="UP000028702">
    <property type="component" value="Unassembled WGS sequence"/>
</dbReference>
<feature type="domain" description="Enoyl reductase (ER)" evidence="2">
    <location>
        <begin position="19"/>
        <end position="333"/>
    </location>
</feature>
<dbReference type="CDD" id="cd05288">
    <property type="entry name" value="PGDH"/>
    <property type="match status" value="1"/>
</dbReference>
<dbReference type="InterPro" id="IPR011032">
    <property type="entry name" value="GroES-like_sf"/>
</dbReference>
<dbReference type="GO" id="GO:0016628">
    <property type="term" value="F:oxidoreductase activity, acting on the CH-CH group of donors, NAD or NADP as acceptor"/>
    <property type="evidence" value="ECO:0007669"/>
    <property type="project" value="InterPro"/>
</dbReference>
<dbReference type="SUPFAM" id="SSF50129">
    <property type="entry name" value="GroES-like"/>
    <property type="match status" value="1"/>
</dbReference>
<dbReference type="AlphaFoldDB" id="A0A081BC32"/>
<dbReference type="PANTHER" id="PTHR43205:SF7">
    <property type="entry name" value="PROSTAGLANDIN REDUCTASE 1"/>
    <property type="match status" value="1"/>
</dbReference>
<comment type="caution">
    <text evidence="3">The sequence shown here is derived from an EMBL/GenBank/DDBJ whole genome shotgun (WGS) entry which is preliminary data.</text>
</comment>
<dbReference type="FunFam" id="3.40.50.720:FF:000121">
    <property type="entry name" value="Prostaglandin reductase 2"/>
    <property type="match status" value="1"/>
</dbReference>